<feature type="domain" description="ADF-H" evidence="12">
    <location>
        <begin position="32"/>
        <end position="176"/>
    </location>
</feature>
<reference evidence="13" key="1">
    <citation type="submission" date="2020-11" db="EMBL/GenBank/DDBJ databases">
        <authorList>
            <person name="Tran Van P."/>
        </authorList>
    </citation>
    <scope>NUCLEOTIDE SEQUENCE</scope>
</reference>
<dbReference type="GO" id="GO:0010976">
    <property type="term" value="P:positive regulation of neuron projection development"/>
    <property type="evidence" value="ECO:0007669"/>
    <property type="project" value="TreeGrafter"/>
</dbReference>
<feature type="region of interest" description="Disordered" evidence="11">
    <location>
        <begin position="363"/>
        <end position="385"/>
    </location>
</feature>
<dbReference type="GO" id="GO:0051016">
    <property type="term" value="P:barbed-end actin filament capping"/>
    <property type="evidence" value="ECO:0007669"/>
    <property type="project" value="TreeGrafter"/>
</dbReference>
<name>A0A7R9QRU3_9ACAR</name>
<accession>A0A7R9QRU3</accession>
<dbReference type="CDD" id="cd11284">
    <property type="entry name" value="ADF_Twf-C_like"/>
    <property type="match status" value="1"/>
</dbReference>
<dbReference type="PANTHER" id="PTHR13759">
    <property type="entry name" value="TWINFILIN"/>
    <property type="match status" value="1"/>
</dbReference>
<comment type="function">
    <text evidence="9">Actin-binding protein involved in motile and morphological processes. Inhibits actin polymerization, likely by sequestering G-actin.</text>
</comment>
<dbReference type="Proteomes" id="UP000728032">
    <property type="component" value="Unassembled WGS sequence"/>
</dbReference>
<gene>
    <name evidence="13" type="ORF">ONB1V03_LOCUS11449</name>
</gene>
<dbReference type="PANTHER" id="PTHR13759:SF1">
    <property type="entry name" value="TWINFILIN"/>
    <property type="match status" value="1"/>
</dbReference>
<evidence type="ECO:0000256" key="8">
    <source>
        <dbReference type="ARBA" id="ARBA00038532"/>
    </source>
</evidence>
<protein>
    <recommendedName>
        <fullName evidence="10">Twinfilin</fullName>
    </recommendedName>
</protein>
<dbReference type="GO" id="GO:0005938">
    <property type="term" value="C:cell cortex"/>
    <property type="evidence" value="ECO:0007669"/>
    <property type="project" value="UniProtKB-SubCell"/>
</dbReference>
<keyword evidence="5" id="KW-0677">Repeat</keyword>
<dbReference type="GO" id="GO:0051015">
    <property type="term" value="F:actin filament binding"/>
    <property type="evidence" value="ECO:0007669"/>
    <property type="project" value="TreeGrafter"/>
</dbReference>
<comment type="subcellular location">
    <subcellularLocation>
        <location evidence="2">Cytoplasm</location>
        <location evidence="2">Cell cortex</location>
    </subcellularLocation>
    <subcellularLocation>
        <location evidence="1">Cytoplasm</location>
        <location evidence="1">Cytoskeleton</location>
    </subcellularLocation>
</comment>
<dbReference type="CDD" id="cd11285">
    <property type="entry name" value="ADF_Twf-N_like"/>
    <property type="match status" value="1"/>
</dbReference>
<feature type="domain" description="ADF-H" evidence="12">
    <location>
        <begin position="213"/>
        <end position="352"/>
    </location>
</feature>
<dbReference type="FunFam" id="3.40.20.10:FF:000007">
    <property type="entry name" value="Twinfilin-1 isoform 1"/>
    <property type="match status" value="1"/>
</dbReference>
<keyword evidence="4" id="KW-0963">Cytoplasm</keyword>
<dbReference type="InterPro" id="IPR002108">
    <property type="entry name" value="ADF-H"/>
</dbReference>
<sequence length="385" mass="44564">MSHQTGIRCNEELLSFISKCKTESTDQIRLIKVSIHNEELILDEYKEPSEDWEEDYKRARVHTIKVSIHNEELILDEYKEPSEDWEEDYKRYVKRMVLVAEPAYILFRLDSRDSSGTYEWLFILWTPEESSIRKKMVYASTKATLKQQFGGGNIAHDYFATTFDEISFTGLQNWLQSCAEGLPLTREEQELKTVRRDEALSSCITKTNKTLPGLAFPIDSEAINALFDLKDDNLSYVQLNIDAKNEEIKLCDKRTANELDVHNIETLIPQDSARYHLIVFRHTFDGEFHKSIVFVYSIPNSFISVKERMLYSSCKSALLNAITDRIGVQIDKRLEIDNPREVTHSYLVDELHPRQDIIRKAFDKPKGPVGKRGGKRLIKTNGGDD</sequence>
<evidence type="ECO:0000256" key="11">
    <source>
        <dbReference type="SAM" id="MobiDB-lite"/>
    </source>
</evidence>
<evidence type="ECO:0000256" key="7">
    <source>
        <dbReference type="ARBA" id="ARBA00023212"/>
    </source>
</evidence>
<evidence type="ECO:0000313" key="13">
    <source>
        <dbReference type="EMBL" id="CAD7654804.1"/>
    </source>
</evidence>
<dbReference type="Pfam" id="PF00241">
    <property type="entry name" value="Cofilin_ADF"/>
    <property type="match status" value="2"/>
</dbReference>
<evidence type="ECO:0000313" key="14">
    <source>
        <dbReference type="Proteomes" id="UP000728032"/>
    </source>
</evidence>
<evidence type="ECO:0000256" key="1">
    <source>
        <dbReference type="ARBA" id="ARBA00004245"/>
    </source>
</evidence>
<keyword evidence="14" id="KW-1185">Reference proteome</keyword>
<dbReference type="GO" id="GO:0005884">
    <property type="term" value="C:actin filament"/>
    <property type="evidence" value="ECO:0007669"/>
    <property type="project" value="TreeGrafter"/>
</dbReference>
<comment type="subunit">
    <text evidence="8">Interacts with G-actin; ADP-actin form.</text>
</comment>
<organism evidence="13">
    <name type="scientific">Oppiella nova</name>
    <dbReference type="NCBI Taxonomy" id="334625"/>
    <lineage>
        <taxon>Eukaryota</taxon>
        <taxon>Metazoa</taxon>
        <taxon>Ecdysozoa</taxon>
        <taxon>Arthropoda</taxon>
        <taxon>Chelicerata</taxon>
        <taxon>Arachnida</taxon>
        <taxon>Acari</taxon>
        <taxon>Acariformes</taxon>
        <taxon>Sarcoptiformes</taxon>
        <taxon>Oribatida</taxon>
        <taxon>Brachypylina</taxon>
        <taxon>Oppioidea</taxon>
        <taxon>Oppiidae</taxon>
        <taxon>Oppiella</taxon>
    </lineage>
</organism>
<dbReference type="EMBL" id="OC923361">
    <property type="protein sequence ID" value="CAD7654804.1"/>
    <property type="molecule type" value="Genomic_DNA"/>
</dbReference>
<dbReference type="InterPro" id="IPR028458">
    <property type="entry name" value="Twinfilin"/>
</dbReference>
<keyword evidence="6" id="KW-0009">Actin-binding</keyword>
<evidence type="ECO:0000256" key="6">
    <source>
        <dbReference type="ARBA" id="ARBA00023203"/>
    </source>
</evidence>
<dbReference type="SUPFAM" id="SSF55753">
    <property type="entry name" value="Actin depolymerizing proteins"/>
    <property type="match status" value="2"/>
</dbReference>
<dbReference type="InterPro" id="IPR029006">
    <property type="entry name" value="ADF-H/Gelsolin-like_dom_sf"/>
</dbReference>
<evidence type="ECO:0000256" key="4">
    <source>
        <dbReference type="ARBA" id="ARBA00022490"/>
    </source>
</evidence>
<dbReference type="GO" id="GO:0010591">
    <property type="term" value="P:regulation of lamellipodium assembly"/>
    <property type="evidence" value="ECO:0007669"/>
    <property type="project" value="TreeGrafter"/>
</dbReference>
<dbReference type="OrthoDB" id="10006997at2759"/>
<dbReference type="GO" id="GO:0003785">
    <property type="term" value="F:actin monomer binding"/>
    <property type="evidence" value="ECO:0007669"/>
    <property type="project" value="TreeGrafter"/>
</dbReference>
<dbReference type="FunFam" id="3.40.20.10:FF:000042">
    <property type="entry name" value="Actin depolymerizing protein"/>
    <property type="match status" value="1"/>
</dbReference>
<evidence type="ECO:0000256" key="10">
    <source>
        <dbReference type="ARBA" id="ARBA00069496"/>
    </source>
</evidence>
<dbReference type="GO" id="GO:0030042">
    <property type="term" value="P:actin filament depolymerization"/>
    <property type="evidence" value="ECO:0007669"/>
    <property type="project" value="TreeGrafter"/>
</dbReference>
<dbReference type="EMBL" id="CAJPVJ010008536">
    <property type="protein sequence ID" value="CAG2171991.1"/>
    <property type="molecule type" value="Genomic_DNA"/>
</dbReference>
<dbReference type="SMART" id="SM00102">
    <property type="entry name" value="ADF"/>
    <property type="match status" value="2"/>
</dbReference>
<evidence type="ECO:0000256" key="5">
    <source>
        <dbReference type="ARBA" id="ARBA00022737"/>
    </source>
</evidence>
<dbReference type="PROSITE" id="PS51263">
    <property type="entry name" value="ADF_H"/>
    <property type="match status" value="2"/>
</dbReference>
<evidence type="ECO:0000256" key="9">
    <source>
        <dbReference type="ARBA" id="ARBA00056419"/>
    </source>
</evidence>
<evidence type="ECO:0000256" key="2">
    <source>
        <dbReference type="ARBA" id="ARBA00004544"/>
    </source>
</evidence>
<evidence type="ECO:0000259" key="12">
    <source>
        <dbReference type="PROSITE" id="PS51263"/>
    </source>
</evidence>
<comment type="similarity">
    <text evidence="3">Belongs to the actin-binding proteins ADF family. Twinfilin subfamily.</text>
</comment>
<dbReference type="AlphaFoldDB" id="A0A7R9QRU3"/>
<dbReference type="GO" id="GO:0030016">
    <property type="term" value="C:myofibril"/>
    <property type="evidence" value="ECO:0007669"/>
    <property type="project" value="TreeGrafter"/>
</dbReference>
<keyword evidence="7" id="KW-0206">Cytoskeleton</keyword>
<dbReference type="Gene3D" id="3.40.20.10">
    <property type="entry name" value="Severin"/>
    <property type="match status" value="3"/>
</dbReference>
<proteinExistence type="inferred from homology"/>
<evidence type="ECO:0000256" key="3">
    <source>
        <dbReference type="ARBA" id="ARBA00009557"/>
    </source>
</evidence>